<feature type="region of interest" description="Disordered" evidence="2">
    <location>
        <begin position="435"/>
        <end position="495"/>
    </location>
</feature>
<dbReference type="CDD" id="cd15489">
    <property type="entry name" value="PHD_SF"/>
    <property type="match status" value="1"/>
</dbReference>
<dbReference type="Gene3D" id="1.10.10.10">
    <property type="entry name" value="Winged helix-like DNA-binding domain superfamily/Winged helix DNA-binding domain"/>
    <property type="match status" value="1"/>
</dbReference>
<feature type="region of interest" description="Disordered" evidence="2">
    <location>
        <begin position="555"/>
        <end position="576"/>
    </location>
</feature>
<feature type="region of interest" description="Disordered" evidence="2">
    <location>
        <begin position="933"/>
        <end position="983"/>
    </location>
</feature>
<dbReference type="STRING" id="1231657.A0A1Y1ZKR2"/>
<dbReference type="GO" id="GO:0043565">
    <property type="term" value="F:sequence-specific DNA binding"/>
    <property type="evidence" value="ECO:0007669"/>
    <property type="project" value="InterPro"/>
</dbReference>
<evidence type="ECO:0000313" key="5">
    <source>
        <dbReference type="Proteomes" id="UP000193144"/>
    </source>
</evidence>
<feature type="region of interest" description="Disordered" evidence="2">
    <location>
        <begin position="782"/>
        <end position="803"/>
    </location>
</feature>
<reference evidence="4 5" key="1">
    <citation type="submission" date="2016-07" db="EMBL/GenBank/DDBJ databases">
        <title>Pervasive Adenine N6-methylation of Active Genes in Fungi.</title>
        <authorList>
            <consortium name="DOE Joint Genome Institute"/>
            <person name="Mondo S.J."/>
            <person name="Dannebaum R.O."/>
            <person name="Kuo R.C."/>
            <person name="Labutti K."/>
            <person name="Haridas S."/>
            <person name="Kuo A."/>
            <person name="Salamov A."/>
            <person name="Ahrendt S.R."/>
            <person name="Lipzen A."/>
            <person name="Sullivan W."/>
            <person name="Andreopoulos W.B."/>
            <person name="Clum A."/>
            <person name="Lindquist E."/>
            <person name="Daum C."/>
            <person name="Ramamoorthy G.K."/>
            <person name="Gryganskyi A."/>
            <person name="Culley D."/>
            <person name="Magnuson J.K."/>
            <person name="James T.Y."/>
            <person name="O'Malley M.A."/>
            <person name="Stajich J.E."/>
            <person name="Spatafora J.W."/>
            <person name="Visel A."/>
            <person name="Grigoriev I.V."/>
        </authorList>
    </citation>
    <scope>NUCLEOTIDE SEQUENCE [LARGE SCALE GENOMIC DNA]</scope>
    <source>
        <strain evidence="4 5">CBS 115471</strain>
    </source>
</reference>
<dbReference type="AlphaFoldDB" id="A0A1Y1ZKR2"/>
<accession>A0A1Y1ZKR2</accession>
<feature type="compositionally biased region" description="Polar residues" evidence="2">
    <location>
        <begin position="782"/>
        <end position="800"/>
    </location>
</feature>
<dbReference type="EMBL" id="MCFA01000067">
    <property type="protein sequence ID" value="ORY10850.1"/>
    <property type="molecule type" value="Genomic_DNA"/>
</dbReference>
<feature type="compositionally biased region" description="Polar residues" evidence="2">
    <location>
        <begin position="933"/>
        <end position="954"/>
    </location>
</feature>
<dbReference type="Proteomes" id="UP000193144">
    <property type="component" value="Unassembled WGS sequence"/>
</dbReference>
<name>A0A1Y1ZKR2_9PLEO</name>
<keyword evidence="5" id="KW-1185">Reference proteome</keyword>
<feature type="compositionally biased region" description="Basic and acidic residues" evidence="2">
    <location>
        <begin position="965"/>
        <end position="983"/>
    </location>
</feature>
<dbReference type="InterPro" id="IPR036390">
    <property type="entry name" value="WH_DNA-bd_sf"/>
</dbReference>
<organism evidence="4 5">
    <name type="scientific">Clohesyomyces aquaticus</name>
    <dbReference type="NCBI Taxonomy" id="1231657"/>
    <lineage>
        <taxon>Eukaryota</taxon>
        <taxon>Fungi</taxon>
        <taxon>Dikarya</taxon>
        <taxon>Ascomycota</taxon>
        <taxon>Pezizomycotina</taxon>
        <taxon>Dothideomycetes</taxon>
        <taxon>Pleosporomycetidae</taxon>
        <taxon>Pleosporales</taxon>
        <taxon>Lindgomycetaceae</taxon>
        <taxon>Clohesyomyces</taxon>
    </lineage>
</organism>
<feature type="region of interest" description="Disordered" evidence="2">
    <location>
        <begin position="134"/>
        <end position="174"/>
    </location>
</feature>
<feature type="domain" description="Fork-head" evidence="3">
    <location>
        <begin position="800"/>
        <end position="896"/>
    </location>
</feature>
<feature type="compositionally biased region" description="Polar residues" evidence="2">
    <location>
        <begin position="561"/>
        <end position="571"/>
    </location>
</feature>
<protein>
    <recommendedName>
        <fullName evidence="3">Fork-head domain-containing protein</fullName>
    </recommendedName>
</protein>
<dbReference type="InterPro" id="IPR001766">
    <property type="entry name" value="Fork_head_dom"/>
</dbReference>
<gene>
    <name evidence="4" type="ORF">BCR34DRAFT_566092</name>
</gene>
<dbReference type="InterPro" id="IPR011011">
    <property type="entry name" value="Znf_FYVE_PHD"/>
</dbReference>
<dbReference type="InterPro" id="IPR036388">
    <property type="entry name" value="WH-like_DNA-bd_sf"/>
</dbReference>
<dbReference type="SMART" id="SM00339">
    <property type="entry name" value="FH"/>
    <property type="match status" value="1"/>
</dbReference>
<evidence type="ECO:0000259" key="3">
    <source>
        <dbReference type="SMART" id="SM00339"/>
    </source>
</evidence>
<dbReference type="SUPFAM" id="SSF57903">
    <property type="entry name" value="FYVE/PHD zinc finger"/>
    <property type="match status" value="1"/>
</dbReference>
<feature type="region of interest" description="Disordered" evidence="2">
    <location>
        <begin position="43"/>
        <end position="119"/>
    </location>
</feature>
<evidence type="ECO:0000256" key="1">
    <source>
        <dbReference type="ARBA" id="ARBA00023125"/>
    </source>
</evidence>
<sequence>MSVADNGGSLVSRHASMSLAGRGLPEMRNGQRSISTSFTNALTTSKASNRSKAPRNHALHSAGPVNRLRSSPACLEGAGNGPAKSGQDTPRPGSKRARTPPRITPPPLKRQRLEVGSSVVRKERLSNLLARSSEHIGSKWTEQPTNGTRVHPSHDKDGPAPKPGSTQVNGSNYAPPVAPSVGLFAVPSIIAKSAQRQQHRNSQKYALPSTRTNDNPRPPARDEDARSVSIAIAPSASSTSSAKGDARKCKVCQKGVVHSFNPLFLCPGCLKRHFHEGCRKPALKDSQSRNSWRCFVCIRKARKSLNTSAPTPTDLGRTLPLQSSPPAAPRPSLPPRVVVDKVSSRVPKNGETPDVEKSMQALSVGTPSADSNLTKDVSFVVSKPSTTDGGFHLVGNVPKIGAVGNRRWGVKDDLLDELGDDELDRMILDSALSNASSDTLRRPSEMSTEKERFEIPNTPTQKSSQIPPDSKVPMELQMDGASRSSPADLDDSSQFVTQSQLRMKASQFICCKCQNKRIFTKPGENRAVWQVPFDLSTICSSTNERSQGCKLRRTSLDNDESIQSIPETPESTAVPHADSQEMNVNVQPAPPDPEPSYIPASFPTPFGPGGLLGTASKKIVAKKISVAKVSESTDRIPLEKSPPVNVESTGSPVAQEEPDLFPVAAGNEHVAVNNHAWINEEKDGVNGDQLVTPTAKTLQTREEEGALTSSLATDHSLPDFTPRHFTTSTPVMEATSALDMTPATLSNSLVKDVLANDSGSASRLQKRKFASFSETISEADSASTLNGLSNPDQRRLSTGTGKKPGSYTIREMIGMALLAPWGVALTSKDISTWIAGEFPKRHKEYRDRGEKIWINNTAAVLSSHDDFRKVRTEGGRGSHLWSFQDQPTRKRYEKQFPQYCGKIEHDSLGAHIDMQAPDLTGQSGIVTPAPQQTIQESKNHNPTPSDIGENTQTRPGPKLPKHLTPSREADPRRKRTPFDDLGPHMRLEKDFYKAYPEFIRPSIEHMTRPEINQKIEEIKKRPSRKETFGSVLPFIRNRGRDIHDQLASSRQRAQLANPTPRHRPERNGSKGSRSPEVEKGLRDILDLPENPIPIIYEGHLAFRDGTLINGKLPRARVVYKVGRRML</sequence>
<evidence type="ECO:0000313" key="4">
    <source>
        <dbReference type="EMBL" id="ORY10850.1"/>
    </source>
</evidence>
<dbReference type="OrthoDB" id="5431456at2759"/>
<feature type="compositionally biased region" description="Polar residues" evidence="2">
    <location>
        <begin position="457"/>
        <end position="467"/>
    </location>
</feature>
<comment type="caution">
    <text evidence="4">The sequence shown here is derived from an EMBL/GenBank/DDBJ whole genome shotgun (WGS) entry which is preliminary data.</text>
</comment>
<keyword evidence="1" id="KW-0238">DNA-binding</keyword>
<dbReference type="Gene3D" id="3.30.40.10">
    <property type="entry name" value="Zinc/RING finger domain, C3HC4 (zinc finger)"/>
    <property type="match status" value="1"/>
</dbReference>
<dbReference type="InterPro" id="IPR013083">
    <property type="entry name" value="Znf_RING/FYVE/PHD"/>
</dbReference>
<evidence type="ECO:0000256" key="2">
    <source>
        <dbReference type="SAM" id="MobiDB-lite"/>
    </source>
</evidence>
<feature type="region of interest" description="Disordered" evidence="2">
    <location>
        <begin position="306"/>
        <end position="336"/>
    </location>
</feature>
<feature type="compositionally biased region" description="Basic and acidic residues" evidence="2">
    <location>
        <begin position="439"/>
        <end position="454"/>
    </location>
</feature>
<feature type="region of interest" description="Disordered" evidence="2">
    <location>
        <begin position="193"/>
        <end position="227"/>
    </location>
</feature>
<feature type="region of interest" description="Disordered" evidence="2">
    <location>
        <begin position="1049"/>
        <end position="1079"/>
    </location>
</feature>
<dbReference type="SUPFAM" id="SSF46785">
    <property type="entry name" value="Winged helix' DNA-binding domain"/>
    <property type="match status" value="1"/>
</dbReference>
<proteinExistence type="predicted"/>
<feature type="compositionally biased region" description="Basic and acidic residues" evidence="2">
    <location>
        <begin position="1065"/>
        <end position="1079"/>
    </location>
</feature>
<dbReference type="GO" id="GO:0003700">
    <property type="term" value="F:DNA-binding transcription factor activity"/>
    <property type="evidence" value="ECO:0007669"/>
    <property type="project" value="InterPro"/>
</dbReference>